<name>A0A166DYL0_9AGAM</name>
<reference evidence="2 3" key="1">
    <citation type="journal article" date="2016" name="Mol. Biol. Evol.">
        <title>Comparative Genomics of Early-Diverging Mushroom-Forming Fungi Provides Insights into the Origins of Lignocellulose Decay Capabilities.</title>
        <authorList>
            <person name="Nagy L.G."/>
            <person name="Riley R."/>
            <person name="Tritt A."/>
            <person name="Adam C."/>
            <person name="Daum C."/>
            <person name="Floudas D."/>
            <person name="Sun H."/>
            <person name="Yadav J.S."/>
            <person name="Pangilinan J."/>
            <person name="Larsson K.H."/>
            <person name="Matsuura K."/>
            <person name="Barry K."/>
            <person name="Labutti K."/>
            <person name="Kuo R."/>
            <person name="Ohm R.A."/>
            <person name="Bhattacharya S.S."/>
            <person name="Shirouzu T."/>
            <person name="Yoshinaga Y."/>
            <person name="Martin F.M."/>
            <person name="Grigoriev I.V."/>
            <person name="Hibbett D.S."/>
        </authorList>
    </citation>
    <scope>NUCLEOTIDE SEQUENCE [LARGE SCALE GENOMIC DNA]</scope>
    <source>
        <strain evidence="2 3">CBS 109695</strain>
    </source>
</reference>
<evidence type="ECO:0000313" key="3">
    <source>
        <dbReference type="Proteomes" id="UP000076532"/>
    </source>
</evidence>
<gene>
    <name evidence="2" type="ORF">FIBSPDRAFT_88119</name>
</gene>
<dbReference type="AlphaFoldDB" id="A0A166DYL0"/>
<dbReference type="OrthoDB" id="3361956at2759"/>
<dbReference type="STRING" id="436010.A0A166DYL0"/>
<protein>
    <recommendedName>
        <fullName evidence="4">Histone deacetylase complex subunit SAP30 Sin3 binding domain-containing protein</fullName>
    </recommendedName>
</protein>
<feature type="compositionally biased region" description="Basic and acidic residues" evidence="1">
    <location>
        <begin position="53"/>
        <end position="63"/>
    </location>
</feature>
<feature type="region of interest" description="Disordered" evidence="1">
    <location>
        <begin position="1"/>
        <end position="86"/>
    </location>
</feature>
<evidence type="ECO:0008006" key="4">
    <source>
        <dbReference type="Google" id="ProtNLM"/>
    </source>
</evidence>
<evidence type="ECO:0000256" key="1">
    <source>
        <dbReference type="SAM" id="MobiDB-lite"/>
    </source>
</evidence>
<keyword evidence="3" id="KW-1185">Reference proteome</keyword>
<accession>A0A166DYL0</accession>
<sequence>MAPTPTTPAMALPPPAGILHNPRARPQRKKVNDDAAYFGPPASAGPLGGVKRQAIEKADGEPRVKRKRLDGPVFLSNGNNGGVKRAGDRDRALALPLEGGDLNVSLIDFRKMSTETLYGYIAQYDLVPPVVPSPLSAHDPPPPFFLQETSRQNSRAPSPPPTTTPANRPRREPKESRRRNSRLQEDDPTKRTPILSDVNDFNGVLADIAEKHFRETCLKEVDTLASFMCAVKAKIER</sequence>
<organism evidence="2 3">
    <name type="scientific">Athelia psychrophila</name>
    <dbReference type="NCBI Taxonomy" id="1759441"/>
    <lineage>
        <taxon>Eukaryota</taxon>
        <taxon>Fungi</taxon>
        <taxon>Dikarya</taxon>
        <taxon>Basidiomycota</taxon>
        <taxon>Agaricomycotina</taxon>
        <taxon>Agaricomycetes</taxon>
        <taxon>Agaricomycetidae</taxon>
        <taxon>Atheliales</taxon>
        <taxon>Atheliaceae</taxon>
        <taxon>Athelia</taxon>
    </lineage>
</organism>
<dbReference type="EMBL" id="KV417607">
    <property type="protein sequence ID" value="KZP15206.1"/>
    <property type="molecule type" value="Genomic_DNA"/>
</dbReference>
<dbReference type="Proteomes" id="UP000076532">
    <property type="component" value="Unassembled WGS sequence"/>
</dbReference>
<proteinExistence type="predicted"/>
<feature type="region of interest" description="Disordered" evidence="1">
    <location>
        <begin position="133"/>
        <end position="196"/>
    </location>
</feature>
<feature type="compositionally biased region" description="Low complexity" evidence="1">
    <location>
        <begin position="1"/>
        <end position="10"/>
    </location>
</feature>
<evidence type="ECO:0000313" key="2">
    <source>
        <dbReference type="EMBL" id="KZP15206.1"/>
    </source>
</evidence>